<evidence type="ECO:0008006" key="4">
    <source>
        <dbReference type="Google" id="ProtNLM"/>
    </source>
</evidence>
<comment type="caution">
    <text evidence="2">The sequence shown here is derived from an EMBL/GenBank/DDBJ whole genome shotgun (WGS) entry which is preliminary data.</text>
</comment>
<organism evidence="2 3">
    <name type="scientific">Pleuronectes platessa</name>
    <name type="common">European plaice</name>
    <dbReference type="NCBI Taxonomy" id="8262"/>
    <lineage>
        <taxon>Eukaryota</taxon>
        <taxon>Metazoa</taxon>
        <taxon>Chordata</taxon>
        <taxon>Craniata</taxon>
        <taxon>Vertebrata</taxon>
        <taxon>Euteleostomi</taxon>
        <taxon>Actinopterygii</taxon>
        <taxon>Neopterygii</taxon>
        <taxon>Teleostei</taxon>
        <taxon>Neoteleostei</taxon>
        <taxon>Acanthomorphata</taxon>
        <taxon>Carangaria</taxon>
        <taxon>Pleuronectiformes</taxon>
        <taxon>Pleuronectoidei</taxon>
        <taxon>Pleuronectidae</taxon>
        <taxon>Pleuronectes</taxon>
    </lineage>
</organism>
<evidence type="ECO:0000313" key="3">
    <source>
        <dbReference type="Proteomes" id="UP001153269"/>
    </source>
</evidence>
<keyword evidence="3" id="KW-1185">Reference proteome</keyword>
<evidence type="ECO:0000313" key="2">
    <source>
        <dbReference type="EMBL" id="CAB1436836.1"/>
    </source>
</evidence>
<dbReference type="AlphaFoldDB" id="A0A9N7YRF0"/>
<keyword evidence="1" id="KW-0732">Signal</keyword>
<proteinExistence type="predicted"/>
<gene>
    <name evidence="2" type="ORF">PLEPLA_LOCUS24869</name>
</gene>
<accession>A0A9N7YRF0</accession>
<sequence>MTALTHSWSPVLRAVCTPVTVCAVRFTDSWWTHWDTADKKELVSTTTSDKCERGVWCFQVLLCSMKQGVHRALALDSLQVPYGAQQQKQ</sequence>
<feature type="chain" id="PRO_5040335935" description="Secreted protein" evidence="1">
    <location>
        <begin position="24"/>
        <end position="89"/>
    </location>
</feature>
<name>A0A9N7YRF0_PLEPL</name>
<feature type="signal peptide" evidence="1">
    <location>
        <begin position="1"/>
        <end position="23"/>
    </location>
</feature>
<evidence type="ECO:0000256" key="1">
    <source>
        <dbReference type="SAM" id="SignalP"/>
    </source>
</evidence>
<dbReference type="EMBL" id="CADEAL010001946">
    <property type="protein sequence ID" value="CAB1436836.1"/>
    <property type="molecule type" value="Genomic_DNA"/>
</dbReference>
<protein>
    <recommendedName>
        <fullName evidence="4">Secreted protein</fullName>
    </recommendedName>
</protein>
<reference evidence="2" key="1">
    <citation type="submission" date="2020-03" db="EMBL/GenBank/DDBJ databases">
        <authorList>
            <person name="Weist P."/>
        </authorList>
    </citation>
    <scope>NUCLEOTIDE SEQUENCE</scope>
</reference>
<dbReference type="Proteomes" id="UP001153269">
    <property type="component" value="Unassembled WGS sequence"/>
</dbReference>